<dbReference type="Gene3D" id="1.10.10.410">
    <property type="match status" value="1"/>
</dbReference>
<dbReference type="GO" id="GO:0016884">
    <property type="term" value="F:carbon-nitrogen ligase activity, with glutamine as amido-N-donor"/>
    <property type="evidence" value="ECO:0007669"/>
    <property type="project" value="InterPro"/>
</dbReference>
<name>I0IQZ4_LEPFC</name>
<keyword evidence="2" id="KW-1185">Reference proteome</keyword>
<evidence type="ECO:0000313" key="2">
    <source>
        <dbReference type="Proteomes" id="UP000007382"/>
    </source>
</evidence>
<dbReference type="STRING" id="1162668.LFE_2019"/>
<dbReference type="InterPro" id="IPR019004">
    <property type="entry name" value="YqeY/Aim41"/>
</dbReference>
<dbReference type="EMBL" id="AP012342">
    <property type="protein sequence ID" value="BAM07693.1"/>
    <property type="molecule type" value="Genomic_DNA"/>
</dbReference>
<dbReference type="KEGG" id="lfc:LFE_2019"/>
<dbReference type="InterPro" id="IPR003789">
    <property type="entry name" value="Asn/Gln_tRNA_amidoTrase-B-like"/>
</dbReference>
<sequence length="152" mass="17004">MSLSLLERIQSDIKDSLRSGQKERLSILRMVMAQIKNKAIEKGRDAQLTEDEIVDLLAGMLRKMEESVAQFTMGGREDLAEKERSEMVVIREFMPEPLSVEQIDGLIAEAIKETHATSAKEMGSVMKWLTPKTMGRADNRVVSQKVKALLGG</sequence>
<dbReference type="OrthoDB" id="9788127at2"/>
<gene>
    <name evidence="1" type="ordered locus">LFE_2019</name>
</gene>
<dbReference type="Gene3D" id="1.10.1510.10">
    <property type="entry name" value="Uncharacterised protein YqeY/AIM41 PF09424, N-terminal domain"/>
    <property type="match status" value="1"/>
</dbReference>
<accession>I0IQZ4</accession>
<proteinExistence type="predicted"/>
<reference evidence="2" key="2">
    <citation type="submission" date="2012-03" db="EMBL/GenBank/DDBJ databases">
        <title>The complete genome sequence of the pioneer microbe on fresh volcanic deposit, Leptospirillum ferrooxidans strain C2-3.</title>
        <authorList>
            <person name="Fujimura R."/>
            <person name="Sato Y."/>
            <person name="Nishizawa T."/>
            <person name="Nanba K."/>
            <person name="Oshima K."/>
            <person name="Hattori M."/>
            <person name="Kamijo T."/>
            <person name="Ohta H."/>
        </authorList>
    </citation>
    <scope>NUCLEOTIDE SEQUENCE [LARGE SCALE GENOMIC DNA]</scope>
    <source>
        <strain evidence="2">C2-3</strain>
    </source>
</reference>
<dbReference type="PANTHER" id="PTHR28055">
    <property type="entry name" value="ALTERED INHERITANCE OF MITOCHONDRIA PROTEIN 41, MITOCHONDRIAL"/>
    <property type="match status" value="1"/>
</dbReference>
<dbReference type="HOGENOM" id="CLU_079430_2_2_0"/>
<dbReference type="InterPro" id="IPR023168">
    <property type="entry name" value="GatB_Yqey_C_2"/>
</dbReference>
<dbReference type="AlphaFoldDB" id="I0IQZ4"/>
<evidence type="ECO:0000313" key="1">
    <source>
        <dbReference type="EMBL" id="BAM07693.1"/>
    </source>
</evidence>
<evidence type="ECO:0008006" key="3">
    <source>
        <dbReference type="Google" id="ProtNLM"/>
    </source>
</evidence>
<protein>
    <recommendedName>
        <fullName evidence="3">Glutamyl-tRNA amidotransferase</fullName>
    </recommendedName>
</protein>
<dbReference type="PANTHER" id="PTHR28055:SF1">
    <property type="entry name" value="ALTERED INHERITANCE OF MITOCHONDRIA PROTEIN 41, MITOCHONDRIAL"/>
    <property type="match status" value="1"/>
</dbReference>
<dbReference type="eggNOG" id="COG1610">
    <property type="taxonomic scope" value="Bacteria"/>
</dbReference>
<dbReference type="PATRIC" id="fig|1162668.3.peg.2392"/>
<dbReference type="Pfam" id="PF09424">
    <property type="entry name" value="YqeY"/>
    <property type="match status" value="1"/>
</dbReference>
<reference evidence="1 2" key="1">
    <citation type="journal article" date="2012" name="J. Bacteriol.">
        <title>Complete Genome Sequence of Leptospirillum ferrooxidans Strain C2-3, Isolated from a Fresh Volcanic Ash Deposit on the Island of Miyake, Japan.</title>
        <authorList>
            <person name="Fujimura R."/>
            <person name="Sato Y."/>
            <person name="Nishizawa T."/>
            <person name="Oshima K."/>
            <person name="Kim S.-W."/>
            <person name="Hattori M."/>
            <person name="Kamijo T."/>
            <person name="Ohta H."/>
        </authorList>
    </citation>
    <scope>NUCLEOTIDE SEQUENCE [LARGE SCALE GENOMIC DNA]</scope>
    <source>
        <strain evidence="1 2">C2-3</strain>
    </source>
</reference>
<dbReference type="Proteomes" id="UP000007382">
    <property type="component" value="Chromosome"/>
</dbReference>
<dbReference type="SUPFAM" id="SSF89095">
    <property type="entry name" value="GatB/YqeY motif"/>
    <property type="match status" value="1"/>
</dbReference>
<organism evidence="1 2">
    <name type="scientific">Leptospirillum ferrooxidans (strain C2-3)</name>
    <dbReference type="NCBI Taxonomy" id="1162668"/>
    <lineage>
        <taxon>Bacteria</taxon>
        <taxon>Pseudomonadati</taxon>
        <taxon>Nitrospirota</taxon>
        <taxon>Nitrospiria</taxon>
        <taxon>Nitrospirales</taxon>
        <taxon>Nitrospiraceae</taxon>
        <taxon>Leptospirillum</taxon>
    </lineage>
</organism>
<dbReference type="InterPro" id="IPR042184">
    <property type="entry name" value="YqeY/Aim41_N"/>
</dbReference>
<dbReference type="RefSeq" id="WP_014450177.1">
    <property type="nucleotide sequence ID" value="NC_017094.1"/>
</dbReference>